<dbReference type="GO" id="GO:0005886">
    <property type="term" value="C:plasma membrane"/>
    <property type="evidence" value="ECO:0007669"/>
    <property type="project" value="UniProtKB-SubCell"/>
</dbReference>
<dbReference type="Gene3D" id="2.20.200.10">
    <property type="entry name" value="Outer membrane efflux proteins (OEP)"/>
    <property type="match status" value="1"/>
</dbReference>
<sequence>MIHYQSIMKTKIYFYFCLSMLFLPGCVVGPKYHRSCSPTPDHWKYEEQEEIANPDVENWWDIFEDPILNSLELQALGNNQNLFAALFRVFQAKALADIRKSDLYPQVNLDPDYNSTNGLIEVFGLPANLPTILRAHQMLYALPFNLKYELDLWGKLKSQYWSSLRQLEAQEMAFQSSVLILTSELASTYFQIRSLDAQIDVLKDTIRVRKEEVEVNQERYDAGLVSYIDVSQAERQYQNANAQYYDVLRQRALNENMIALLIGVPPLDVSIAYSPITEMPPRIPSGIPSEVLLKRPDVREAERRSAAEHALIGAAYASFFPSFTLTNTLGFSSPDLHDFLSGKSRLWAIDVRGTENIYDGGRNISQLRLTWDRFREADAHYQQQVLIAFEEVESALANLKLQGEEIHSLEKAVAASRETTQLSNDRYSEGVINYLEVVDSERAELELKRDLVNRIGRQYVSTIHLIKAIGGLWTLP</sequence>
<evidence type="ECO:0000313" key="5">
    <source>
        <dbReference type="Proteomes" id="UP000031307"/>
    </source>
</evidence>
<dbReference type="GO" id="GO:0015562">
    <property type="term" value="F:efflux transmembrane transporter activity"/>
    <property type="evidence" value="ECO:0007669"/>
    <property type="project" value="InterPro"/>
</dbReference>
<keyword evidence="2" id="KW-0564">Palmitate</keyword>
<feature type="transmembrane region" description="Helical" evidence="3">
    <location>
        <begin position="12"/>
        <end position="32"/>
    </location>
</feature>
<organism evidence="4 5">
    <name type="scientific">Parachlamydia acanthamoebae</name>
    <dbReference type="NCBI Taxonomy" id="83552"/>
    <lineage>
        <taxon>Bacteria</taxon>
        <taxon>Pseudomonadati</taxon>
        <taxon>Chlamydiota</taxon>
        <taxon>Chlamydiia</taxon>
        <taxon>Parachlamydiales</taxon>
        <taxon>Parachlamydiaceae</taxon>
        <taxon>Parachlamydia</taxon>
    </lineage>
</organism>
<keyword evidence="2" id="KW-0449">Lipoprotein</keyword>
<evidence type="ECO:0000256" key="3">
    <source>
        <dbReference type="SAM" id="Phobius"/>
    </source>
</evidence>
<protein>
    <recommendedName>
        <fullName evidence="6">Outer membrane protein OprM</fullName>
    </recommendedName>
</protein>
<dbReference type="NCBIfam" id="TIGR01845">
    <property type="entry name" value="outer_NodT"/>
    <property type="match status" value="1"/>
</dbReference>
<name>A0A0C1E8T1_9BACT</name>
<evidence type="ECO:0000313" key="4">
    <source>
        <dbReference type="EMBL" id="KIA77592.1"/>
    </source>
</evidence>
<keyword evidence="2 3" id="KW-0812">Transmembrane</keyword>
<dbReference type="AlphaFoldDB" id="A0A0C1E8T1"/>
<evidence type="ECO:0000256" key="2">
    <source>
        <dbReference type="RuleBase" id="RU362097"/>
    </source>
</evidence>
<keyword evidence="2 3" id="KW-0472">Membrane</keyword>
<accession>A0A0C1E8T1</accession>
<reference evidence="4 5" key="1">
    <citation type="journal article" date="2014" name="Mol. Biol. Evol.">
        <title>Massive expansion of Ubiquitination-related gene families within the Chlamydiae.</title>
        <authorList>
            <person name="Domman D."/>
            <person name="Collingro A."/>
            <person name="Lagkouvardos I."/>
            <person name="Gehre L."/>
            <person name="Weinmaier T."/>
            <person name="Rattei T."/>
            <person name="Subtil A."/>
            <person name="Horn M."/>
        </authorList>
    </citation>
    <scope>NUCLEOTIDE SEQUENCE [LARGE SCALE GENOMIC DNA]</scope>
    <source>
        <strain evidence="4 5">OEW1</strain>
    </source>
</reference>
<evidence type="ECO:0008006" key="6">
    <source>
        <dbReference type="Google" id="ProtNLM"/>
    </source>
</evidence>
<dbReference type="InterPro" id="IPR010131">
    <property type="entry name" value="MdtP/NodT-like"/>
</dbReference>
<dbReference type="PANTHER" id="PTHR30203">
    <property type="entry name" value="OUTER MEMBRANE CATION EFFLUX PROTEIN"/>
    <property type="match status" value="1"/>
</dbReference>
<dbReference type="Gene3D" id="1.20.1600.10">
    <property type="entry name" value="Outer membrane efflux proteins (OEP)"/>
    <property type="match status" value="1"/>
</dbReference>
<dbReference type="EMBL" id="JSAM01000073">
    <property type="protein sequence ID" value="KIA77592.1"/>
    <property type="molecule type" value="Genomic_DNA"/>
</dbReference>
<dbReference type="Pfam" id="PF02321">
    <property type="entry name" value="OEP"/>
    <property type="match status" value="2"/>
</dbReference>
<proteinExistence type="inferred from homology"/>
<comment type="similarity">
    <text evidence="1 2">Belongs to the outer membrane factor (OMF) (TC 1.B.17) family.</text>
</comment>
<keyword evidence="2" id="KW-1134">Transmembrane beta strand</keyword>
<comment type="subcellular location">
    <subcellularLocation>
        <location evidence="2">Cell membrane</location>
        <topology evidence="2">Lipid-anchor</topology>
    </subcellularLocation>
</comment>
<dbReference type="InterPro" id="IPR003423">
    <property type="entry name" value="OMP_efflux"/>
</dbReference>
<gene>
    <name evidence="4" type="ORF">DB43_GD00230</name>
</gene>
<dbReference type="Proteomes" id="UP000031307">
    <property type="component" value="Unassembled WGS sequence"/>
</dbReference>
<keyword evidence="3" id="KW-1133">Transmembrane helix</keyword>
<dbReference type="PATRIC" id="fig|83552.4.peg.1231"/>
<evidence type="ECO:0000256" key="1">
    <source>
        <dbReference type="ARBA" id="ARBA00007613"/>
    </source>
</evidence>
<dbReference type="PANTHER" id="PTHR30203:SF30">
    <property type="entry name" value="OUTER MEMBRANE PROTEIN-RELATED"/>
    <property type="match status" value="1"/>
</dbReference>
<comment type="caution">
    <text evidence="4">The sequence shown here is derived from an EMBL/GenBank/DDBJ whole genome shotgun (WGS) entry which is preliminary data.</text>
</comment>
<dbReference type="SUPFAM" id="SSF56954">
    <property type="entry name" value="Outer membrane efflux proteins (OEP)"/>
    <property type="match status" value="1"/>
</dbReference>